<keyword evidence="3" id="KW-1185">Reference proteome</keyword>
<feature type="region of interest" description="Disordered" evidence="1">
    <location>
        <begin position="353"/>
        <end position="373"/>
    </location>
</feature>
<organism evidence="2 3">
    <name type="scientific">Dorea hominis</name>
    <dbReference type="NCBI Taxonomy" id="2763040"/>
    <lineage>
        <taxon>Bacteria</taxon>
        <taxon>Bacillati</taxon>
        <taxon>Bacillota</taxon>
        <taxon>Clostridia</taxon>
        <taxon>Lachnospirales</taxon>
        <taxon>Lachnospiraceae</taxon>
        <taxon>Dorea</taxon>
    </lineage>
</organism>
<name>A0ABR7EXY0_9FIRM</name>
<proteinExistence type="predicted"/>
<evidence type="ECO:0000313" key="3">
    <source>
        <dbReference type="Proteomes" id="UP000647235"/>
    </source>
</evidence>
<sequence length="373" mass="43442">MIGTTCLRRKDKDMLVYVGNTEKGYWTEDVAKKHGWQVKYIKSSLHIEDQVNDILSCEGCKVIVYDIGQYATPAKEIAEVIKKIQLANQALPVMDATDINRQSDLIMHLNYQGIFTCVFCDRLADKKEELEACIAGKRTRPDMGQNFEDEVEISQKNNDIANAKTIGVVGAIKRMGTTTQAIQLVKYLIYSGYKACYIEMNEHKWVEALVEAYEDVEVDPVNGKATYRGIDMYYKMEKLPDILQQDYDYYIYDYGVYDDRGFNKISFLEKNIQISVVGVKPGEFEKTYMLIENNFYQKMAYIFNFTSEDREEQDDILELMGDKRDSTFFAKDCRDPFKLTHLELYRDILDDPEQKKEKKAKKKKGFFRRGKHE</sequence>
<dbReference type="Proteomes" id="UP000647235">
    <property type="component" value="Unassembled WGS sequence"/>
</dbReference>
<dbReference type="RefSeq" id="WP_117538493.1">
    <property type="nucleotide sequence ID" value="NZ_JACOOY010000022.1"/>
</dbReference>
<feature type="compositionally biased region" description="Basic residues" evidence="1">
    <location>
        <begin position="357"/>
        <end position="373"/>
    </location>
</feature>
<evidence type="ECO:0000313" key="2">
    <source>
        <dbReference type="EMBL" id="MBC5666213.1"/>
    </source>
</evidence>
<dbReference type="EMBL" id="JACOOY010000022">
    <property type="protein sequence ID" value="MBC5666213.1"/>
    <property type="molecule type" value="Genomic_DNA"/>
</dbReference>
<protein>
    <submittedName>
        <fullName evidence="2">Uncharacterized protein</fullName>
    </submittedName>
</protein>
<accession>A0ABR7EXY0</accession>
<reference evidence="2 3" key="1">
    <citation type="submission" date="2020-08" db="EMBL/GenBank/DDBJ databases">
        <title>Genome public.</title>
        <authorList>
            <person name="Liu C."/>
            <person name="Sun Q."/>
        </authorList>
    </citation>
    <scope>NUCLEOTIDE SEQUENCE [LARGE SCALE GENOMIC DNA]</scope>
    <source>
        <strain evidence="2 3">NSJ-36</strain>
    </source>
</reference>
<comment type="caution">
    <text evidence="2">The sequence shown here is derived from an EMBL/GenBank/DDBJ whole genome shotgun (WGS) entry which is preliminary data.</text>
</comment>
<evidence type="ECO:0000256" key="1">
    <source>
        <dbReference type="SAM" id="MobiDB-lite"/>
    </source>
</evidence>
<gene>
    <name evidence="2" type="ORF">H8S07_13330</name>
</gene>